<evidence type="ECO:0000313" key="1">
    <source>
        <dbReference type="EMBL" id="KAL0307893.1"/>
    </source>
</evidence>
<dbReference type="EMBL" id="JACGWK010000054">
    <property type="protein sequence ID" value="KAL0307893.1"/>
    <property type="molecule type" value="Genomic_DNA"/>
</dbReference>
<organism evidence="1">
    <name type="scientific">Sesamum angustifolium</name>
    <dbReference type="NCBI Taxonomy" id="2727405"/>
    <lineage>
        <taxon>Eukaryota</taxon>
        <taxon>Viridiplantae</taxon>
        <taxon>Streptophyta</taxon>
        <taxon>Embryophyta</taxon>
        <taxon>Tracheophyta</taxon>
        <taxon>Spermatophyta</taxon>
        <taxon>Magnoliopsida</taxon>
        <taxon>eudicotyledons</taxon>
        <taxon>Gunneridae</taxon>
        <taxon>Pentapetalae</taxon>
        <taxon>asterids</taxon>
        <taxon>lamiids</taxon>
        <taxon>Lamiales</taxon>
        <taxon>Pedaliaceae</taxon>
        <taxon>Sesamum</taxon>
    </lineage>
</organism>
<comment type="caution">
    <text evidence="1">The sequence shown here is derived from an EMBL/GenBank/DDBJ whole genome shotgun (WGS) entry which is preliminary data.</text>
</comment>
<reference evidence="1" key="2">
    <citation type="journal article" date="2024" name="Plant">
        <title>Genomic evolution and insights into agronomic trait innovations of Sesamum species.</title>
        <authorList>
            <person name="Miao H."/>
            <person name="Wang L."/>
            <person name="Qu L."/>
            <person name="Liu H."/>
            <person name="Sun Y."/>
            <person name="Le M."/>
            <person name="Wang Q."/>
            <person name="Wei S."/>
            <person name="Zheng Y."/>
            <person name="Lin W."/>
            <person name="Duan Y."/>
            <person name="Cao H."/>
            <person name="Xiong S."/>
            <person name="Wang X."/>
            <person name="Wei L."/>
            <person name="Li C."/>
            <person name="Ma Q."/>
            <person name="Ju M."/>
            <person name="Zhao R."/>
            <person name="Li G."/>
            <person name="Mu C."/>
            <person name="Tian Q."/>
            <person name="Mei H."/>
            <person name="Zhang T."/>
            <person name="Gao T."/>
            <person name="Zhang H."/>
        </authorList>
    </citation>
    <scope>NUCLEOTIDE SEQUENCE</scope>
    <source>
        <strain evidence="1">G01</strain>
    </source>
</reference>
<name>A0AAW2KMY9_9LAMI</name>
<dbReference type="AlphaFoldDB" id="A0AAW2KMY9"/>
<sequence length="68" mass="7989">MWQDPAVHKPRPDCGMYHHHQHHYFPHRPRGITPVSRIRGATTIFTLPSIMRSKGHYLHSWANISQIP</sequence>
<proteinExistence type="predicted"/>
<protein>
    <submittedName>
        <fullName evidence="1">Uncharacterized protein</fullName>
    </submittedName>
</protein>
<accession>A0AAW2KMY9</accession>
<reference evidence="1" key="1">
    <citation type="submission" date="2020-06" db="EMBL/GenBank/DDBJ databases">
        <authorList>
            <person name="Li T."/>
            <person name="Hu X."/>
            <person name="Zhang T."/>
            <person name="Song X."/>
            <person name="Zhang H."/>
            <person name="Dai N."/>
            <person name="Sheng W."/>
            <person name="Hou X."/>
            <person name="Wei L."/>
        </authorList>
    </citation>
    <scope>NUCLEOTIDE SEQUENCE</scope>
    <source>
        <strain evidence="1">G01</strain>
        <tissue evidence="1">Leaf</tissue>
    </source>
</reference>
<gene>
    <name evidence="1" type="ORF">Sangu_3005000</name>
</gene>